<reference evidence="1 2" key="1">
    <citation type="submission" date="2020-06" db="EMBL/GenBank/DDBJ databases">
        <authorList>
            <person name="Li R."/>
            <person name="Bekaert M."/>
        </authorList>
    </citation>
    <scope>NUCLEOTIDE SEQUENCE [LARGE SCALE GENOMIC DNA]</scope>
    <source>
        <strain evidence="2">wild</strain>
    </source>
</reference>
<sequence>MSDENTPRQPSFVMISEMGEEMATTSGLVSRLPASTLDIDNNVTSNSLIDLTPSGEIKMRVKNTRNMSTTTFAYSDNTSLNVHELRQELIEHKEAEHGSISAVKVTSVMGPALTLRGRNSKHAWRGVVTVRMDQNGCVGTTPPERMNTNYNVGQGRNSIENSHSMMFPINNNPSRNQTSLQTNTQIKDKKPPYFEGTGNWQDFLVQFEMVAAVNKWDHNSKVFELATSLPGVAQGVVTEIEPLRRFDYNYLVSSLTFR</sequence>
<evidence type="ECO:0000313" key="2">
    <source>
        <dbReference type="Proteomes" id="UP000507470"/>
    </source>
</evidence>
<keyword evidence="2" id="KW-1185">Reference proteome</keyword>
<gene>
    <name evidence="1" type="ORF">MCOR_25827</name>
</gene>
<name>A0A6J8C4W7_MYTCO</name>
<proteinExistence type="predicted"/>
<dbReference type="OrthoDB" id="10341923at2759"/>
<dbReference type="EMBL" id="CACVKT020004598">
    <property type="protein sequence ID" value="CAC5390752.1"/>
    <property type="molecule type" value="Genomic_DNA"/>
</dbReference>
<dbReference type="AlphaFoldDB" id="A0A6J8C4W7"/>
<organism evidence="1 2">
    <name type="scientific">Mytilus coruscus</name>
    <name type="common">Sea mussel</name>
    <dbReference type="NCBI Taxonomy" id="42192"/>
    <lineage>
        <taxon>Eukaryota</taxon>
        <taxon>Metazoa</taxon>
        <taxon>Spiralia</taxon>
        <taxon>Lophotrochozoa</taxon>
        <taxon>Mollusca</taxon>
        <taxon>Bivalvia</taxon>
        <taxon>Autobranchia</taxon>
        <taxon>Pteriomorphia</taxon>
        <taxon>Mytilida</taxon>
        <taxon>Mytiloidea</taxon>
        <taxon>Mytilidae</taxon>
        <taxon>Mytilinae</taxon>
        <taxon>Mytilus</taxon>
    </lineage>
</organism>
<evidence type="ECO:0000313" key="1">
    <source>
        <dbReference type="EMBL" id="CAC5390752.1"/>
    </source>
</evidence>
<dbReference type="Proteomes" id="UP000507470">
    <property type="component" value="Unassembled WGS sequence"/>
</dbReference>
<accession>A0A6J8C4W7</accession>
<protein>
    <submittedName>
        <fullName evidence="1">Uncharacterized protein</fullName>
    </submittedName>
</protein>